<reference evidence="2" key="1">
    <citation type="submission" date="2021-06" db="EMBL/GenBank/DDBJ databases">
        <authorList>
            <person name="Hodson N. C."/>
            <person name="Mongue J. A."/>
            <person name="Jaron S. K."/>
        </authorList>
    </citation>
    <scope>NUCLEOTIDE SEQUENCE</scope>
</reference>
<feature type="compositionally biased region" description="Low complexity" evidence="1">
    <location>
        <begin position="8"/>
        <end position="17"/>
    </location>
</feature>
<accession>A0A8J2K2S3</accession>
<dbReference type="EMBL" id="CAJVCH010054529">
    <property type="protein sequence ID" value="CAG7718583.1"/>
    <property type="molecule type" value="Genomic_DNA"/>
</dbReference>
<name>A0A8J2K2S3_9HEXA</name>
<gene>
    <name evidence="2" type="ORF">AFUS01_LOCUS7964</name>
</gene>
<proteinExistence type="predicted"/>
<dbReference type="AlphaFoldDB" id="A0A8J2K2S3"/>
<organism evidence="2 3">
    <name type="scientific">Allacma fusca</name>
    <dbReference type="NCBI Taxonomy" id="39272"/>
    <lineage>
        <taxon>Eukaryota</taxon>
        <taxon>Metazoa</taxon>
        <taxon>Ecdysozoa</taxon>
        <taxon>Arthropoda</taxon>
        <taxon>Hexapoda</taxon>
        <taxon>Collembola</taxon>
        <taxon>Symphypleona</taxon>
        <taxon>Sminthuridae</taxon>
        <taxon>Allacma</taxon>
    </lineage>
</organism>
<feature type="compositionally biased region" description="Polar residues" evidence="1">
    <location>
        <begin position="94"/>
        <end position="111"/>
    </location>
</feature>
<evidence type="ECO:0000313" key="2">
    <source>
        <dbReference type="EMBL" id="CAG7718583.1"/>
    </source>
</evidence>
<evidence type="ECO:0000256" key="1">
    <source>
        <dbReference type="SAM" id="MobiDB-lite"/>
    </source>
</evidence>
<feature type="non-terminal residue" evidence="2">
    <location>
        <position position="1"/>
    </location>
</feature>
<protein>
    <submittedName>
        <fullName evidence="2">Uncharacterized protein</fullName>
    </submittedName>
</protein>
<comment type="caution">
    <text evidence="2">The sequence shown here is derived from an EMBL/GenBank/DDBJ whole genome shotgun (WGS) entry which is preliminary data.</text>
</comment>
<feature type="region of interest" description="Disordered" evidence="1">
    <location>
        <begin position="94"/>
        <end position="119"/>
    </location>
</feature>
<dbReference type="Proteomes" id="UP000708208">
    <property type="component" value="Unassembled WGS sequence"/>
</dbReference>
<sequence>DALSNYGRTTPRTLTRPPQVPPIPELYNIPPEARYVPFPPPQSFGTRMGNGSIRHMSHSASQNMLNSALLSNGPSSLQANGRLVTINNGPLSPARSSSILTTFVPNPSPNNLEHEGHLV</sequence>
<feature type="region of interest" description="Disordered" evidence="1">
    <location>
        <begin position="1"/>
        <end position="60"/>
    </location>
</feature>
<keyword evidence="3" id="KW-1185">Reference proteome</keyword>
<evidence type="ECO:0000313" key="3">
    <source>
        <dbReference type="Proteomes" id="UP000708208"/>
    </source>
</evidence>